<evidence type="ECO:0000313" key="2">
    <source>
        <dbReference type="Proteomes" id="UP000752171"/>
    </source>
</evidence>
<protein>
    <submittedName>
        <fullName evidence="1">Uncharacterized protein</fullName>
    </submittedName>
</protein>
<accession>A0A8T2L1Z0</accession>
<sequence length="235" mass="25975">MASTALSAVLRCKRPPASAYRLGLTYGAAQQPLSRADKPTDKPENRSPLWGLILPDAWGLDPPGARAVPVHLDRSAKDRGQNRQRYRIKYMSESCLRPKTCEEMPQQLQTQSNRRIPALNVNPSDSNSHRNKNIISSLRFGDSFASFSGHGAVFTVCLNCKTDPKVSLLNQPISYHSFSLLKRRLLQITALVSEVVLAAVWQKVPVSSNNLTECEKCASECGKKNKTKNSLEPGT</sequence>
<reference evidence="1 2" key="1">
    <citation type="submission" date="2021-07" db="EMBL/GenBank/DDBJ databases">
        <authorList>
            <person name="Imarazene B."/>
            <person name="Zahm M."/>
            <person name="Klopp C."/>
            <person name="Cabau C."/>
            <person name="Beille S."/>
            <person name="Jouanno E."/>
            <person name="Castinel A."/>
            <person name="Lluch J."/>
            <person name="Gil L."/>
            <person name="Kuchtly C."/>
            <person name="Lopez Roques C."/>
            <person name="Donnadieu C."/>
            <person name="Parrinello H."/>
            <person name="Journot L."/>
            <person name="Du K."/>
            <person name="Schartl M."/>
            <person name="Retaux S."/>
            <person name="Guiguen Y."/>
        </authorList>
    </citation>
    <scope>NUCLEOTIDE SEQUENCE [LARGE SCALE GENOMIC DNA]</scope>
    <source>
        <strain evidence="1">Pach_M1</strain>
        <tissue evidence="1">Testis</tissue>
    </source>
</reference>
<gene>
    <name evidence="1" type="ORF">AMEX_G21271</name>
</gene>
<evidence type="ECO:0000313" key="1">
    <source>
        <dbReference type="EMBL" id="KAG9264927.1"/>
    </source>
</evidence>
<dbReference type="EMBL" id="JAICCE010000018">
    <property type="protein sequence ID" value="KAG9264927.1"/>
    <property type="molecule type" value="Genomic_DNA"/>
</dbReference>
<dbReference type="AlphaFoldDB" id="A0A8T2L1Z0"/>
<dbReference type="Proteomes" id="UP000752171">
    <property type="component" value="Unassembled WGS sequence"/>
</dbReference>
<proteinExistence type="predicted"/>
<comment type="caution">
    <text evidence="1">The sequence shown here is derived from an EMBL/GenBank/DDBJ whole genome shotgun (WGS) entry which is preliminary data.</text>
</comment>
<name>A0A8T2L1Z0_ASTMX</name>
<organism evidence="1 2">
    <name type="scientific">Astyanax mexicanus</name>
    <name type="common">Blind cave fish</name>
    <name type="synonym">Astyanax fasciatus mexicanus</name>
    <dbReference type="NCBI Taxonomy" id="7994"/>
    <lineage>
        <taxon>Eukaryota</taxon>
        <taxon>Metazoa</taxon>
        <taxon>Chordata</taxon>
        <taxon>Craniata</taxon>
        <taxon>Vertebrata</taxon>
        <taxon>Euteleostomi</taxon>
        <taxon>Actinopterygii</taxon>
        <taxon>Neopterygii</taxon>
        <taxon>Teleostei</taxon>
        <taxon>Ostariophysi</taxon>
        <taxon>Characiformes</taxon>
        <taxon>Characoidei</taxon>
        <taxon>Acestrorhamphidae</taxon>
        <taxon>Acestrorhamphinae</taxon>
        <taxon>Astyanax</taxon>
    </lineage>
</organism>